<evidence type="ECO:0000313" key="3">
    <source>
        <dbReference type="EMBL" id="GBP91991.1"/>
    </source>
</evidence>
<dbReference type="AlphaFoldDB" id="A0A4C1ZSU3"/>
<keyword evidence="2" id="KW-0812">Transmembrane</keyword>
<accession>A0A4C1ZSU3</accession>
<evidence type="ECO:0000313" key="4">
    <source>
        <dbReference type="Proteomes" id="UP000299102"/>
    </source>
</evidence>
<proteinExistence type="predicted"/>
<gene>
    <name evidence="3" type="ORF">EVAR_64150_1</name>
</gene>
<reference evidence="3 4" key="1">
    <citation type="journal article" date="2019" name="Commun. Biol.">
        <title>The bagworm genome reveals a unique fibroin gene that provides high tensile strength.</title>
        <authorList>
            <person name="Kono N."/>
            <person name="Nakamura H."/>
            <person name="Ohtoshi R."/>
            <person name="Tomita M."/>
            <person name="Numata K."/>
            <person name="Arakawa K."/>
        </authorList>
    </citation>
    <scope>NUCLEOTIDE SEQUENCE [LARGE SCALE GENOMIC DNA]</scope>
</reference>
<sequence length="97" mass="10734">MPHVGILNTKTSECIVCDLDTYATSFVIFVLTAPALLLLLSKTIDADVVNLKRSVLIFAHPRRCFDGRIKDVDRNASTDLENGGRPNQRLPLGPTRQ</sequence>
<feature type="region of interest" description="Disordered" evidence="1">
    <location>
        <begin position="75"/>
        <end position="97"/>
    </location>
</feature>
<organism evidence="3 4">
    <name type="scientific">Eumeta variegata</name>
    <name type="common">Bagworm moth</name>
    <name type="synonym">Eumeta japonica</name>
    <dbReference type="NCBI Taxonomy" id="151549"/>
    <lineage>
        <taxon>Eukaryota</taxon>
        <taxon>Metazoa</taxon>
        <taxon>Ecdysozoa</taxon>
        <taxon>Arthropoda</taxon>
        <taxon>Hexapoda</taxon>
        <taxon>Insecta</taxon>
        <taxon>Pterygota</taxon>
        <taxon>Neoptera</taxon>
        <taxon>Endopterygota</taxon>
        <taxon>Lepidoptera</taxon>
        <taxon>Glossata</taxon>
        <taxon>Ditrysia</taxon>
        <taxon>Tineoidea</taxon>
        <taxon>Psychidae</taxon>
        <taxon>Oiketicinae</taxon>
        <taxon>Eumeta</taxon>
    </lineage>
</organism>
<keyword evidence="2" id="KW-1133">Transmembrane helix</keyword>
<dbReference type="Proteomes" id="UP000299102">
    <property type="component" value="Unassembled WGS sequence"/>
</dbReference>
<comment type="caution">
    <text evidence="3">The sequence shown here is derived from an EMBL/GenBank/DDBJ whole genome shotgun (WGS) entry which is preliminary data.</text>
</comment>
<protein>
    <submittedName>
        <fullName evidence="3">Uncharacterized protein</fullName>
    </submittedName>
</protein>
<evidence type="ECO:0000256" key="1">
    <source>
        <dbReference type="SAM" id="MobiDB-lite"/>
    </source>
</evidence>
<evidence type="ECO:0000256" key="2">
    <source>
        <dbReference type="SAM" id="Phobius"/>
    </source>
</evidence>
<keyword evidence="2" id="KW-0472">Membrane</keyword>
<feature type="transmembrane region" description="Helical" evidence="2">
    <location>
        <begin position="22"/>
        <end position="40"/>
    </location>
</feature>
<name>A0A4C1ZSU3_EUMVA</name>
<keyword evidence="4" id="KW-1185">Reference proteome</keyword>
<dbReference type="EMBL" id="BGZK01002229">
    <property type="protein sequence ID" value="GBP91991.1"/>
    <property type="molecule type" value="Genomic_DNA"/>
</dbReference>